<keyword evidence="2" id="KW-1185">Reference proteome</keyword>
<sequence>MPQIKFCNEPELAEPCVVEDIEPGQCKLVPDSNAKADEGLTGLGAQLINAGNLAYRLYDNNECGMKHNYTIPPDGHYEMTGYRTWRPYKCDDKSEI</sequence>
<evidence type="ECO:0000313" key="1">
    <source>
        <dbReference type="EMBL" id="KAK5077415.1"/>
    </source>
</evidence>
<gene>
    <name evidence="1" type="ORF">LTR24_009662</name>
</gene>
<organism evidence="1 2">
    <name type="scientific">Lithohypha guttulata</name>
    <dbReference type="NCBI Taxonomy" id="1690604"/>
    <lineage>
        <taxon>Eukaryota</taxon>
        <taxon>Fungi</taxon>
        <taxon>Dikarya</taxon>
        <taxon>Ascomycota</taxon>
        <taxon>Pezizomycotina</taxon>
        <taxon>Eurotiomycetes</taxon>
        <taxon>Chaetothyriomycetidae</taxon>
        <taxon>Chaetothyriales</taxon>
        <taxon>Trichomeriaceae</taxon>
        <taxon>Lithohypha</taxon>
    </lineage>
</organism>
<dbReference type="EMBL" id="JAVRRG010000225">
    <property type="protein sequence ID" value="KAK5077415.1"/>
    <property type="molecule type" value="Genomic_DNA"/>
</dbReference>
<proteinExistence type="predicted"/>
<name>A0ABR0JWA6_9EURO</name>
<protein>
    <submittedName>
        <fullName evidence="1">Uncharacterized protein</fullName>
    </submittedName>
</protein>
<reference evidence="1 2" key="1">
    <citation type="submission" date="2023-08" db="EMBL/GenBank/DDBJ databases">
        <title>Black Yeasts Isolated from many extreme environments.</title>
        <authorList>
            <person name="Coleine C."/>
            <person name="Stajich J.E."/>
            <person name="Selbmann L."/>
        </authorList>
    </citation>
    <scope>NUCLEOTIDE SEQUENCE [LARGE SCALE GENOMIC DNA]</scope>
    <source>
        <strain evidence="1 2">CCFEE 5885</strain>
    </source>
</reference>
<accession>A0ABR0JWA6</accession>
<evidence type="ECO:0000313" key="2">
    <source>
        <dbReference type="Proteomes" id="UP001345013"/>
    </source>
</evidence>
<dbReference type="Proteomes" id="UP001345013">
    <property type="component" value="Unassembled WGS sequence"/>
</dbReference>
<comment type="caution">
    <text evidence="1">The sequence shown here is derived from an EMBL/GenBank/DDBJ whole genome shotgun (WGS) entry which is preliminary data.</text>
</comment>